<name>A0ABV1MRG3_9BACI</name>
<dbReference type="Proteomes" id="UP001478862">
    <property type="component" value="Unassembled WGS sequence"/>
</dbReference>
<proteinExistence type="predicted"/>
<gene>
    <name evidence="2" type="ORF">ABNX05_10735</name>
</gene>
<reference evidence="2 3" key="1">
    <citation type="submission" date="2024-06" db="EMBL/GenBank/DDBJ databases">
        <title>Lysinibacillus zambalefons sp. nov., a Novel Firmicute Isolated from the Poon Bato Zambales Hyperalkaline Spring.</title>
        <authorList>
            <person name="Aja J.A."/>
            <person name="Lazaro J.E.H."/>
            <person name="Llorin L.D."/>
            <person name="Lim K.R."/>
            <person name="Teodosio J."/>
            <person name="Dalisay D.S."/>
        </authorList>
    </citation>
    <scope>NUCLEOTIDE SEQUENCE [LARGE SCALE GENOMIC DNA]</scope>
    <source>
        <strain evidence="2 3">M3</strain>
    </source>
</reference>
<accession>A0ABV1MRG3</accession>
<feature type="transmembrane region" description="Helical" evidence="1">
    <location>
        <begin position="71"/>
        <end position="88"/>
    </location>
</feature>
<comment type="caution">
    <text evidence="2">The sequence shown here is derived from an EMBL/GenBank/DDBJ whole genome shotgun (WGS) entry which is preliminary data.</text>
</comment>
<feature type="transmembrane region" description="Helical" evidence="1">
    <location>
        <begin position="36"/>
        <end position="59"/>
    </location>
</feature>
<dbReference type="EMBL" id="JBEGDG010000007">
    <property type="protein sequence ID" value="MEQ6355092.1"/>
    <property type="molecule type" value="Genomic_DNA"/>
</dbReference>
<sequence length="89" mass="10065">MLCKRNALIDRTAKRLALSQFIKNIVMCWIEKGMGIIGLLNIITAAFGISMITLFIFLWSTDEDKWSLKGISSYAVPVAFVYFVVFVLV</sequence>
<protein>
    <submittedName>
        <fullName evidence="2">Uncharacterized protein</fullName>
    </submittedName>
</protein>
<keyword evidence="3" id="KW-1185">Reference proteome</keyword>
<evidence type="ECO:0000313" key="3">
    <source>
        <dbReference type="Proteomes" id="UP001478862"/>
    </source>
</evidence>
<keyword evidence="1" id="KW-0812">Transmembrane</keyword>
<keyword evidence="1" id="KW-0472">Membrane</keyword>
<evidence type="ECO:0000313" key="2">
    <source>
        <dbReference type="EMBL" id="MEQ6355092.1"/>
    </source>
</evidence>
<keyword evidence="1" id="KW-1133">Transmembrane helix</keyword>
<evidence type="ECO:0000256" key="1">
    <source>
        <dbReference type="SAM" id="Phobius"/>
    </source>
</evidence>
<organism evidence="2 3">
    <name type="scientific">Lysinibacillus zambalensis</name>
    <dbReference type="NCBI Taxonomy" id="3160866"/>
    <lineage>
        <taxon>Bacteria</taxon>
        <taxon>Bacillati</taxon>
        <taxon>Bacillota</taxon>
        <taxon>Bacilli</taxon>
        <taxon>Bacillales</taxon>
        <taxon>Bacillaceae</taxon>
        <taxon>Lysinibacillus</taxon>
    </lineage>
</organism>